<dbReference type="Proteomes" id="UP000700596">
    <property type="component" value="Unassembled WGS sequence"/>
</dbReference>
<proteinExistence type="predicted"/>
<dbReference type="Pfam" id="PF00561">
    <property type="entry name" value="Abhydrolase_1"/>
    <property type="match status" value="1"/>
</dbReference>
<organism evidence="2 3">
    <name type="scientific">Dendryphion nanum</name>
    <dbReference type="NCBI Taxonomy" id="256645"/>
    <lineage>
        <taxon>Eukaryota</taxon>
        <taxon>Fungi</taxon>
        <taxon>Dikarya</taxon>
        <taxon>Ascomycota</taxon>
        <taxon>Pezizomycotina</taxon>
        <taxon>Dothideomycetes</taxon>
        <taxon>Pleosporomycetidae</taxon>
        <taxon>Pleosporales</taxon>
        <taxon>Torulaceae</taxon>
        <taxon>Dendryphion</taxon>
    </lineage>
</organism>
<dbReference type="OrthoDB" id="408373at2759"/>
<gene>
    <name evidence="2" type="ORF">B0J11DRAFT_100529</name>
</gene>
<feature type="domain" description="AB hydrolase-1" evidence="1">
    <location>
        <begin position="23"/>
        <end position="144"/>
    </location>
</feature>
<dbReference type="InterPro" id="IPR050266">
    <property type="entry name" value="AB_hydrolase_sf"/>
</dbReference>
<keyword evidence="3" id="KW-1185">Reference proteome</keyword>
<accession>A0A9P9DD06</accession>
<comment type="caution">
    <text evidence="2">The sequence shown here is derived from an EMBL/GenBank/DDBJ whole genome shotgun (WGS) entry which is preliminary data.</text>
</comment>
<name>A0A9P9DD06_9PLEO</name>
<dbReference type="AlphaFoldDB" id="A0A9P9DD06"/>
<evidence type="ECO:0000313" key="2">
    <source>
        <dbReference type="EMBL" id="KAH7116767.1"/>
    </source>
</evidence>
<evidence type="ECO:0000313" key="3">
    <source>
        <dbReference type="Proteomes" id="UP000700596"/>
    </source>
</evidence>
<dbReference type="GO" id="GO:0016787">
    <property type="term" value="F:hydrolase activity"/>
    <property type="evidence" value="ECO:0007669"/>
    <property type="project" value="UniProtKB-KW"/>
</dbReference>
<dbReference type="InterPro" id="IPR029058">
    <property type="entry name" value="AB_hydrolase_fold"/>
</dbReference>
<reference evidence="2" key="1">
    <citation type="journal article" date="2021" name="Nat. Commun.">
        <title>Genetic determinants of endophytism in the Arabidopsis root mycobiome.</title>
        <authorList>
            <person name="Mesny F."/>
            <person name="Miyauchi S."/>
            <person name="Thiergart T."/>
            <person name="Pickel B."/>
            <person name="Atanasova L."/>
            <person name="Karlsson M."/>
            <person name="Huettel B."/>
            <person name="Barry K.W."/>
            <person name="Haridas S."/>
            <person name="Chen C."/>
            <person name="Bauer D."/>
            <person name="Andreopoulos W."/>
            <person name="Pangilinan J."/>
            <person name="LaButti K."/>
            <person name="Riley R."/>
            <person name="Lipzen A."/>
            <person name="Clum A."/>
            <person name="Drula E."/>
            <person name="Henrissat B."/>
            <person name="Kohler A."/>
            <person name="Grigoriev I.V."/>
            <person name="Martin F.M."/>
            <person name="Hacquard S."/>
        </authorList>
    </citation>
    <scope>NUCLEOTIDE SEQUENCE</scope>
    <source>
        <strain evidence="2">MPI-CAGE-CH-0243</strain>
    </source>
</reference>
<dbReference type="Gene3D" id="3.40.50.1820">
    <property type="entry name" value="alpha/beta hydrolase"/>
    <property type="match status" value="1"/>
</dbReference>
<dbReference type="EMBL" id="JAGMWT010000014">
    <property type="protein sequence ID" value="KAH7116767.1"/>
    <property type="molecule type" value="Genomic_DNA"/>
</dbReference>
<protein>
    <submittedName>
        <fullName evidence="2">Alpha/beta hydrolase fold protein</fullName>
    </submittedName>
</protein>
<keyword evidence="2" id="KW-0378">Hydrolase</keyword>
<dbReference type="PANTHER" id="PTHR43798">
    <property type="entry name" value="MONOACYLGLYCEROL LIPASE"/>
    <property type="match status" value="1"/>
</dbReference>
<evidence type="ECO:0000259" key="1">
    <source>
        <dbReference type="Pfam" id="PF00561"/>
    </source>
</evidence>
<dbReference type="InterPro" id="IPR000073">
    <property type="entry name" value="AB_hydrolase_1"/>
</dbReference>
<dbReference type="PRINTS" id="PR00111">
    <property type="entry name" value="ABHYDROLASE"/>
</dbReference>
<sequence>MPFFETNDSVSIFYTTAGDASNPPILLIHGWCADSHDWSWQISLLSKNYYVIAFDLRGHGRSSAPEDVSYDVKTLIEDTAAVLRHLNILKNVIVIGHSMGGIVTSLFSILKPEFVKAIVFIDPPAWTSAAVAQATLEALPHVPDMTALALTIYGQLVQGAVPDWLKTWYFRRVEGMPVHVVRKTLEAFNSEGGLARKEEHVALVPKRKVPRLAVYIDQEKEELERGLGVGPLDEVTTIEGVGHWPHQVKSEEFNILLENWLKKIAS</sequence>
<dbReference type="SUPFAM" id="SSF53474">
    <property type="entry name" value="alpha/beta-Hydrolases"/>
    <property type="match status" value="1"/>
</dbReference>